<evidence type="ECO:0000259" key="7">
    <source>
        <dbReference type="PROSITE" id="PS52029"/>
    </source>
</evidence>
<keyword evidence="5 6" id="KW-0961">Cell wall biogenesis/degradation</keyword>
<dbReference type="GO" id="GO:0018104">
    <property type="term" value="P:peptidoglycan-protein cross-linking"/>
    <property type="evidence" value="ECO:0007669"/>
    <property type="project" value="TreeGrafter"/>
</dbReference>
<dbReference type="EMBL" id="MNZM01000114">
    <property type="protein sequence ID" value="OIP82410.1"/>
    <property type="molecule type" value="Genomic_DNA"/>
</dbReference>
<gene>
    <name evidence="8" type="ORF">AUK04_04750</name>
</gene>
<dbReference type="Proteomes" id="UP000183758">
    <property type="component" value="Unassembled WGS sequence"/>
</dbReference>
<organism evidence="8 9">
    <name type="scientific">Candidatus Roizmanbacteria bacterium CG2_30_33_16</name>
    <dbReference type="NCBI Taxonomy" id="1805340"/>
    <lineage>
        <taxon>Bacteria</taxon>
        <taxon>Candidatus Roizmaniibacteriota</taxon>
    </lineage>
</organism>
<keyword evidence="3 6" id="KW-0133">Cell shape</keyword>
<evidence type="ECO:0000313" key="9">
    <source>
        <dbReference type="Proteomes" id="UP000183758"/>
    </source>
</evidence>
<dbReference type="GO" id="GO:0071972">
    <property type="term" value="F:peptidoglycan L,D-transpeptidase activity"/>
    <property type="evidence" value="ECO:0007669"/>
    <property type="project" value="TreeGrafter"/>
</dbReference>
<keyword evidence="2" id="KW-0808">Transferase</keyword>
<accession>A0A1J5HKR1</accession>
<protein>
    <recommendedName>
        <fullName evidence="7">L,D-TPase catalytic domain-containing protein</fullName>
    </recommendedName>
</protein>
<comment type="pathway">
    <text evidence="1 6">Cell wall biogenesis; peptidoglycan biosynthesis.</text>
</comment>
<evidence type="ECO:0000256" key="6">
    <source>
        <dbReference type="PROSITE-ProRule" id="PRU01373"/>
    </source>
</evidence>
<dbReference type="InterPro" id="IPR005490">
    <property type="entry name" value="LD_TPept_cat_dom"/>
</dbReference>
<dbReference type="GO" id="GO:0071555">
    <property type="term" value="P:cell wall organization"/>
    <property type="evidence" value="ECO:0007669"/>
    <property type="project" value="UniProtKB-UniRule"/>
</dbReference>
<dbReference type="PANTHER" id="PTHR30582">
    <property type="entry name" value="L,D-TRANSPEPTIDASE"/>
    <property type="match status" value="1"/>
</dbReference>
<evidence type="ECO:0000256" key="1">
    <source>
        <dbReference type="ARBA" id="ARBA00004752"/>
    </source>
</evidence>
<dbReference type="CDD" id="cd16913">
    <property type="entry name" value="YkuD_like"/>
    <property type="match status" value="1"/>
</dbReference>
<dbReference type="GO" id="GO:0005576">
    <property type="term" value="C:extracellular region"/>
    <property type="evidence" value="ECO:0007669"/>
    <property type="project" value="TreeGrafter"/>
</dbReference>
<dbReference type="Gene3D" id="2.40.440.10">
    <property type="entry name" value="L,D-transpeptidase catalytic domain-like"/>
    <property type="match status" value="1"/>
</dbReference>
<reference evidence="8 9" key="1">
    <citation type="journal article" date="2016" name="Environ. Microbiol.">
        <title>Genomic resolution of a cold subsurface aquifer community provides metabolic insights for novel microbes adapted to high CO concentrations.</title>
        <authorList>
            <person name="Probst A.J."/>
            <person name="Castelle C.J."/>
            <person name="Singh A."/>
            <person name="Brown C.T."/>
            <person name="Anantharaman K."/>
            <person name="Sharon I."/>
            <person name="Hug L.A."/>
            <person name="Burstein D."/>
            <person name="Emerson J.B."/>
            <person name="Thomas B.C."/>
            <person name="Banfield J.F."/>
        </authorList>
    </citation>
    <scope>NUCLEOTIDE SEQUENCE [LARGE SCALE GENOMIC DNA]</scope>
    <source>
        <strain evidence="8">CG2_30_33_16</strain>
    </source>
</reference>
<feature type="domain" description="L,D-TPase catalytic" evidence="7">
    <location>
        <begin position="314"/>
        <end position="441"/>
    </location>
</feature>
<dbReference type="AlphaFoldDB" id="A0A1J5HKR1"/>
<feature type="active site" description="Proton donor/acceptor" evidence="6">
    <location>
        <position position="389"/>
    </location>
</feature>
<keyword evidence="4 6" id="KW-0573">Peptidoglycan synthesis</keyword>
<evidence type="ECO:0000256" key="4">
    <source>
        <dbReference type="ARBA" id="ARBA00022984"/>
    </source>
</evidence>
<proteinExistence type="predicted"/>
<evidence type="ECO:0000313" key="8">
    <source>
        <dbReference type="EMBL" id="OIP82410.1"/>
    </source>
</evidence>
<evidence type="ECO:0000256" key="2">
    <source>
        <dbReference type="ARBA" id="ARBA00022679"/>
    </source>
</evidence>
<name>A0A1J5HKR1_9BACT</name>
<dbReference type="InterPro" id="IPR050979">
    <property type="entry name" value="LD-transpeptidase"/>
</dbReference>
<dbReference type="PROSITE" id="PS52029">
    <property type="entry name" value="LD_TPASE"/>
    <property type="match status" value="1"/>
</dbReference>
<dbReference type="InterPro" id="IPR038063">
    <property type="entry name" value="Transpep_catalytic_dom"/>
</dbReference>
<evidence type="ECO:0000256" key="5">
    <source>
        <dbReference type="ARBA" id="ARBA00023316"/>
    </source>
</evidence>
<dbReference type="PANTHER" id="PTHR30582:SF2">
    <property type="entry name" value="L,D-TRANSPEPTIDASE YCIB-RELATED"/>
    <property type="match status" value="1"/>
</dbReference>
<feature type="active site" description="Nucleophile" evidence="6">
    <location>
        <position position="417"/>
    </location>
</feature>
<evidence type="ECO:0000256" key="3">
    <source>
        <dbReference type="ARBA" id="ARBA00022960"/>
    </source>
</evidence>
<dbReference type="UniPathway" id="UPA00219"/>
<comment type="caution">
    <text evidence="8">The sequence shown here is derived from an EMBL/GenBank/DDBJ whole genome shotgun (WGS) entry which is preliminary data.</text>
</comment>
<dbReference type="GO" id="GO:0008360">
    <property type="term" value="P:regulation of cell shape"/>
    <property type="evidence" value="ECO:0007669"/>
    <property type="project" value="UniProtKB-UniRule"/>
</dbReference>
<dbReference type="SUPFAM" id="SSF141523">
    <property type="entry name" value="L,D-transpeptidase catalytic domain-like"/>
    <property type="match status" value="1"/>
</dbReference>
<dbReference type="GO" id="GO:0016740">
    <property type="term" value="F:transferase activity"/>
    <property type="evidence" value="ECO:0007669"/>
    <property type="project" value="UniProtKB-KW"/>
</dbReference>
<dbReference type="Pfam" id="PF03734">
    <property type="entry name" value="YkuD"/>
    <property type="match status" value="1"/>
</dbReference>
<sequence length="442" mass="51167">MKKVIFGFIILIVFLLTFVILQLNNRVFPNTTLSQQQIGFKSSPEIKKQLDQLVKKPIVIIVNERQYKFAQKDLGIMLNQNATLDAIFEPNNKPIITRVKQWFSQLKHKQQILPVLTFSPDFYLFTQTIFDFSKQDDQIVIDNINKSINLQENSQKLQIDADNLRAQIVFNYSKQPLIITPLLVKLTNEQKQKKLFEQNQRLRDAFSQPLQIVMDRNGSLTKQTIPVSLLKEFISINYSPDQTTTLLTINQTPFDQFYSKQLALYFDSDVKLIKNVISQNVLGAMTNRVQGISTDVVFNQLKETANTNGEKAQKYIEIDISQQAMYLFENSNLIARHRISSGLYKPTPRGEFALINKANNAYSDIYHVWMSYWMAFYYEKETNSYYGIHELPYWVSGDGQKIQRPREFLGSPHTGGCVSLDIGIAKQVYDWSETGLPVYIYD</sequence>